<sequence>MYHQDFLNQQLKNLEAEIANNEKLLNDPELRDLARLEIEELKKQKEKMYVNLNHKNTDSPLDSPTRKVILEIRAAAGGEEAGLFAADLLRMYQKYAENRKWKFQQVSKTSGGIGNIKEVIATISGQKAYERLQFESGVHRVQRIPQTESAGRIHTSTATVAILPFIEERDFEIKREDLKVDFYRAGGHGGQNVNKVETAVRITHLPSGIIATCQDERTQIQNRLRAMDVLRSRLFQLQKKNKQEKLNAKRFSQVGAGERSEKIRTYNFPQNRVTDHRFGKSWHQLETILDGDLDEILEALKTLKDKAKD</sequence>
<dbReference type="PANTHER" id="PTHR43804:SF7">
    <property type="entry name" value="LD18447P"/>
    <property type="match status" value="1"/>
</dbReference>
<dbReference type="FunFam" id="3.30.70.1660:FF:000002">
    <property type="entry name" value="Peptide chain release factor 1"/>
    <property type="match status" value="1"/>
</dbReference>
<dbReference type="Gene3D" id="6.10.140.1950">
    <property type="match status" value="1"/>
</dbReference>
<evidence type="ECO:0000256" key="2">
    <source>
        <dbReference type="ARBA" id="ARBA00010835"/>
    </source>
</evidence>
<dbReference type="InterPro" id="IPR000352">
    <property type="entry name" value="Pep_chain_release_fac_I"/>
</dbReference>
<dbReference type="InterPro" id="IPR005139">
    <property type="entry name" value="PCRF"/>
</dbReference>
<dbReference type="PANTHER" id="PTHR43804">
    <property type="entry name" value="LD18447P"/>
    <property type="match status" value="1"/>
</dbReference>
<evidence type="ECO:0000313" key="8">
    <source>
        <dbReference type="Proteomes" id="UP000229916"/>
    </source>
</evidence>
<comment type="similarity">
    <text evidence="2">Belongs to the prokaryotic/mitochondrial release factor family.</text>
</comment>
<keyword evidence="4" id="KW-0648">Protein biosynthesis</keyword>
<dbReference type="PROSITE" id="PS00745">
    <property type="entry name" value="RF_PROK_I"/>
    <property type="match status" value="1"/>
</dbReference>
<evidence type="ECO:0000256" key="1">
    <source>
        <dbReference type="ARBA" id="ARBA00002986"/>
    </source>
</evidence>
<feature type="domain" description="Prokaryotic-type class I peptide chain release factors" evidence="6">
    <location>
        <begin position="184"/>
        <end position="200"/>
    </location>
</feature>
<dbReference type="Pfam" id="PF00472">
    <property type="entry name" value="RF-1"/>
    <property type="match status" value="1"/>
</dbReference>
<keyword evidence="5" id="KW-0175">Coiled coil</keyword>
<keyword evidence="3" id="KW-0488">Methylation</keyword>
<dbReference type="InterPro" id="IPR050057">
    <property type="entry name" value="Prokaryotic/Mito_RF"/>
</dbReference>
<gene>
    <name evidence="7" type="ORF">COS81_04060</name>
</gene>
<accession>A0A2M7AMB6</accession>
<dbReference type="GO" id="GO:0005737">
    <property type="term" value="C:cytoplasm"/>
    <property type="evidence" value="ECO:0007669"/>
    <property type="project" value="UniProtKB-ARBA"/>
</dbReference>
<comment type="caution">
    <text evidence="7">The sequence shown here is derived from an EMBL/GenBank/DDBJ whole genome shotgun (WGS) entry which is preliminary data.</text>
</comment>
<comment type="function">
    <text evidence="1">Peptide chain release factor 1 directs the termination of translation in response to the peptide chain termination codons UAG and UAA.</text>
</comment>
<dbReference type="NCBIfam" id="NF001859">
    <property type="entry name" value="PRK00591.1"/>
    <property type="match status" value="1"/>
</dbReference>
<dbReference type="Gene3D" id="3.30.70.1660">
    <property type="match status" value="2"/>
</dbReference>
<name>A0A2M7AMB6_UNCKA</name>
<dbReference type="EMBL" id="PEWD01000077">
    <property type="protein sequence ID" value="PIU68410.1"/>
    <property type="molecule type" value="Genomic_DNA"/>
</dbReference>
<dbReference type="Gene3D" id="3.30.160.20">
    <property type="match status" value="1"/>
</dbReference>
<proteinExistence type="inferred from homology"/>
<dbReference type="AlphaFoldDB" id="A0A2M7AMB6"/>
<organism evidence="7 8">
    <name type="scientific">candidate division WWE3 bacterium CG06_land_8_20_14_3_00_42_16</name>
    <dbReference type="NCBI Taxonomy" id="1975083"/>
    <lineage>
        <taxon>Bacteria</taxon>
        <taxon>Katanobacteria</taxon>
    </lineage>
</organism>
<protein>
    <submittedName>
        <fullName evidence="7">Peptide chain release factor 1</fullName>
    </submittedName>
</protein>
<feature type="coiled-coil region" evidence="5">
    <location>
        <begin position="4"/>
        <end position="58"/>
    </location>
</feature>
<evidence type="ECO:0000313" key="7">
    <source>
        <dbReference type="EMBL" id="PIU68410.1"/>
    </source>
</evidence>
<evidence type="ECO:0000256" key="4">
    <source>
        <dbReference type="ARBA" id="ARBA00022917"/>
    </source>
</evidence>
<reference evidence="8" key="1">
    <citation type="submission" date="2017-09" db="EMBL/GenBank/DDBJ databases">
        <title>Depth-based differentiation of microbial function through sediment-hosted aquifers and enrichment of novel symbionts in the deep terrestrial subsurface.</title>
        <authorList>
            <person name="Probst A.J."/>
            <person name="Ladd B."/>
            <person name="Jarett J.K."/>
            <person name="Geller-Mcgrath D.E."/>
            <person name="Sieber C.M.K."/>
            <person name="Emerson J.B."/>
            <person name="Anantharaman K."/>
            <person name="Thomas B.C."/>
            <person name="Malmstrom R."/>
            <person name="Stieglmeier M."/>
            <person name="Klingl A."/>
            <person name="Woyke T."/>
            <person name="Ryan C.M."/>
            <person name="Banfield J.F."/>
        </authorList>
    </citation>
    <scope>NUCLEOTIDE SEQUENCE [LARGE SCALE GENOMIC DNA]</scope>
</reference>
<evidence type="ECO:0000256" key="5">
    <source>
        <dbReference type="SAM" id="Coils"/>
    </source>
</evidence>
<dbReference type="Proteomes" id="UP000229916">
    <property type="component" value="Unassembled WGS sequence"/>
</dbReference>
<evidence type="ECO:0000256" key="3">
    <source>
        <dbReference type="ARBA" id="ARBA00022481"/>
    </source>
</evidence>
<dbReference type="InterPro" id="IPR045853">
    <property type="entry name" value="Pep_chain_release_fac_I_sf"/>
</dbReference>
<dbReference type="FunFam" id="3.30.160.20:FF:000004">
    <property type="entry name" value="Peptide chain release factor 1"/>
    <property type="match status" value="1"/>
</dbReference>
<dbReference type="Pfam" id="PF03462">
    <property type="entry name" value="PCRF"/>
    <property type="match status" value="1"/>
</dbReference>
<dbReference type="SUPFAM" id="SSF75620">
    <property type="entry name" value="Release factor"/>
    <property type="match status" value="1"/>
</dbReference>
<evidence type="ECO:0000259" key="6">
    <source>
        <dbReference type="PROSITE" id="PS00745"/>
    </source>
</evidence>
<dbReference type="SMART" id="SM00937">
    <property type="entry name" value="PCRF"/>
    <property type="match status" value="1"/>
</dbReference>
<dbReference type="GO" id="GO:0003747">
    <property type="term" value="F:translation release factor activity"/>
    <property type="evidence" value="ECO:0007669"/>
    <property type="project" value="InterPro"/>
</dbReference>